<dbReference type="AlphaFoldDB" id="A0AAN7RKZ3"/>
<evidence type="ECO:0000256" key="1">
    <source>
        <dbReference type="SAM" id="MobiDB-lite"/>
    </source>
</evidence>
<dbReference type="Proteomes" id="UP001333110">
    <property type="component" value="Unassembled WGS sequence"/>
</dbReference>
<evidence type="ECO:0000313" key="3">
    <source>
        <dbReference type="Proteomes" id="UP001333110"/>
    </source>
</evidence>
<dbReference type="EMBL" id="JAUNZN010000018">
    <property type="protein sequence ID" value="KAK4811009.1"/>
    <property type="molecule type" value="Genomic_DNA"/>
</dbReference>
<keyword evidence="3" id="KW-1185">Reference proteome</keyword>
<feature type="compositionally biased region" description="Basic and acidic residues" evidence="1">
    <location>
        <begin position="291"/>
        <end position="300"/>
    </location>
</feature>
<reference evidence="2 3" key="1">
    <citation type="journal article" date="2023" name="J. Hered.">
        <title>Chromosome-level genome of the wood stork (Mycteria americana) provides insight into avian chromosome evolution.</title>
        <authorList>
            <person name="Flamio R. Jr."/>
            <person name="Ramstad K.M."/>
        </authorList>
    </citation>
    <scope>NUCLEOTIDE SEQUENCE [LARGE SCALE GENOMIC DNA]</scope>
    <source>
        <strain evidence="2">JAX WOST 10</strain>
    </source>
</reference>
<proteinExistence type="predicted"/>
<feature type="region of interest" description="Disordered" evidence="1">
    <location>
        <begin position="278"/>
        <end position="300"/>
    </location>
</feature>
<protein>
    <submittedName>
        <fullName evidence="2">Uncharacterized protein</fullName>
    </submittedName>
</protein>
<comment type="caution">
    <text evidence="2">The sequence shown here is derived from an EMBL/GenBank/DDBJ whole genome shotgun (WGS) entry which is preliminary data.</text>
</comment>
<evidence type="ECO:0000313" key="2">
    <source>
        <dbReference type="EMBL" id="KAK4811009.1"/>
    </source>
</evidence>
<organism evidence="2 3">
    <name type="scientific">Mycteria americana</name>
    <name type="common">Wood stork</name>
    <dbReference type="NCBI Taxonomy" id="33587"/>
    <lineage>
        <taxon>Eukaryota</taxon>
        <taxon>Metazoa</taxon>
        <taxon>Chordata</taxon>
        <taxon>Craniata</taxon>
        <taxon>Vertebrata</taxon>
        <taxon>Euteleostomi</taxon>
        <taxon>Archelosauria</taxon>
        <taxon>Archosauria</taxon>
        <taxon>Dinosauria</taxon>
        <taxon>Saurischia</taxon>
        <taxon>Theropoda</taxon>
        <taxon>Coelurosauria</taxon>
        <taxon>Aves</taxon>
        <taxon>Neognathae</taxon>
        <taxon>Neoaves</taxon>
        <taxon>Aequornithes</taxon>
        <taxon>Ciconiiformes</taxon>
        <taxon>Ciconiidae</taxon>
        <taxon>Mycteria</taxon>
    </lineage>
</organism>
<name>A0AAN7RKZ3_MYCAM</name>
<gene>
    <name evidence="2" type="ORF">QYF61_015713</name>
</gene>
<sequence length="427" mass="48699">MASNHHMAHESFSVGEQEVQRGTFPRWLTHQLCQEKKSDWFNEFPDNFHRITESQNRIGWKRPLRSSSPTINLTLPRPPLYHVPKHLIQTSFKYLQGWRLNHFLGQPVPRLDNPFSEEKFPNIQSKPPLAQLEAISSHPITCYLEEETNPHLSTTSFQLHCPSLDTLQHLSVSLVVRGPKLNTVFEYRVQGHDHFPSPPGHTIFDTSQDAIGFLGHLGTLLAHIQPAVNQHPQVLLSWAAFQPLFPKPIVLHGVVVAQDKPNSPEAMPWQHLDIGMGQESSHASRRAWGGGERERDLESASEDARFRVLPHLTMYGQRSHRVDLRKGLATARETPRDHPPPPAPAQKIENFLEQEPWILSAFATDYPSSSSSSLPIKTMFSPTCKEEQLQGRHAMLRNETRLLRAENDHTHIEIHRYSGSVSHSDIW</sequence>
<accession>A0AAN7RKZ3</accession>